<sequence>MDRLAVTLTRSQNPRFSVDLGGREGSRQLRRSVPVSNLNPNPNPEPPLGLGWG</sequence>
<dbReference type="AlphaFoldDB" id="X0B9T2"/>
<gene>
    <name evidence="2" type="ORF">FOQG_19650</name>
</gene>
<dbReference type="EMBL" id="KI980074">
    <property type="protein sequence ID" value="EXK75583.1"/>
    <property type="molecule type" value="Genomic_DNA"/>
</dbReference>
<evidence type="ECO:0000313" key="2">
    <source>
        <dbReference type="EMBL" id="EXK75583.1"/>
    </source>
</evidence>
<dbReference type="Proteomes" id="UP000030663">
    <property type="component" value="Unassembled WGS sequence"/>
</dbReference>
<dbReference type="HOGENOM" id="CLU_3106414_0_0_1"/>
<evidence type="ECO:0000313" key="3">
    <source>
        <dbReference type="Proteomes" id="UP000030663"/>
    </source>
</evidence>
<accession>X0B9T2</accession>
<organism evidence="2 3">
    <name type="scientific">Fusarium oxysporum f. sp. raphani 54005</name>
    <dbReference type="NCBI Taxonomy" id="1089458"/>
    <lineage>
        <taxon>Eukaryota</taxon>
        <taxon>Fungi</taxon>
        <taxon>Dikarya</taxon>
        <taxon>Ascomycota</taxon>
        <taxon>Pezizomycotina</taxon>
        <taxon>Sordariomycetes</taxon>
        <taxon>Hypocreomycetidae</taxon>
        <taxon>Hypocreales</taxon>
        <taxon>Nectriaceae</taxon>
        <taxon>Fusarium</taxon>
        <taxon>Fusarium oxysporum species complex</taxon>
    </lineage>
</organism>
<keyword evidence="3" id="KW-1185">Reference proteome</keyword>
<evidence type="ECO:0000256" key="1">
    <source>
        <dbReference type="SAM" id="MobiDB-lite"/>
    </source>
</evidence>
<protein>
    <submittedName>
        <fullName evidence="2">Uncharacterized protein</fullName>
    </submittedName>
</protein>
<feature type="region of interest" description="Disordered" evidence="1">
    <location>
        <begin position="15"/>
        <end position="53"/>
    </location>
</feature>
<reference evidence="2 3" key="1">
    <citation type="submission" date="2011-11" db="EMBL/GenBank/DDBJ databases">
        <title>The Genome Sequence of Fusarium oxysporum PHW815.</title>
        <authorList>
            <consortium name="The Broad Institute Genome Sequencing Platform"/>
            <person name="Ma L.-J."/>
            <person name="Gale L.R."/>
            <person name="Schwartz D.C."/>
            <person name="Zhou S."/>
            <person name="Corby-Kistler H."/>
            <person name="Young S.K."/>
            <person name="Zeng Q."/>
            <person name="Gargeya S."/>
            <person name="Fitzgerald M."/>
            <person name="Haas B."/>
            <person name="Abouelleil A."/>
            <person name="Alvarado L."/>
            <person name="Arachchi H.M."/>
            <person name="Berlin A."/>
            <person name="Brown A."/>
            <person name="Chapman S.B."/>
            <person name="Chen Z."/>
            <person name="Dunbar C."/>
            <person name="Freedman E."/>
            <person name="Gearin G."/>
            <person name="Goldberg J."/>
            <person name="Griggs A."/>
            <person name="Gujja S."/>
            <person name="Heiman D."/>
            <person name="Howarth C."/>
            <person name="Larson L."/>
            <person name="Lui A."/>
            <person name="MacDonald P.J.P."/>
            <person name="Montmayeur A."/>
            <person name="Murphy C."/>
            <person name="Neiman D."/>
            <person name="Pearson M."/>
            <person name="Priest M."/>
            <person name="Roberts A."/>
            <person name="Saif S."/>
            <person name="Shea T."/>
            <person name="Shenoy N."/>
            <person name="Sisk P."/>
            <person name="Stolte C."/>
            <person name="Sykes S."/>
            <person name="Wortman J."/>
            <person name="Nusbaum C."/>
            <person name="Birren B."/>
        </authorList>
    </citation>
    <scope>NUCLEOTIDE SEQUENCE [LARGE SCALE GENOMIC DNA]</scope>
    <source>
        <strain evidence="2 3">54005</strain>
    </source>
</reference>
<name>X0B9T2_FUSOX</name>
<proteinExistence type="predicted"/>